<sequence length="293" mass="31643">MPPTLENGRHPRAPALFVSHGAGPFPAFAADHASYRAMLRRHGAPLLGGCRAVLLATAHWETPAADGPRLSAADAPGIYYDYEHMRAHLPPQCFEITYEGRGDAALAARVVERLRAAGWAAGLERRGWDHGVFVPMASLLPEGEVPIVQMSVMGGGSEVENTARNVALGEVLEGLRDEGVAVVGSGGSSHDFMRIAKSYSGEEEIPPEIKGELLRFEDWLRDVAEVGDVEERKKMLSGWREAPANKLAHPVGQSEHLMPFMIAAGAGGNDKGRRLDQWDLKGTPVGLYVWEAA</sequence>
<proteinExistence type="predicted"/>
<gene>
    <name evidence="1" type="primary">g11297</name>
    <name evidence="1" type="ORF">NpPPO83_00011297</name>
</gene>
<evidence type="ECO:0000313" key="2">
    <source>
        <dbReference type="Proteomes" id="UP001165186"/>
    </source>
</evidence>
<protein>
    <submittedName>
        <fullName evidence="1">Extradiol ring-cleavage dioxygenase, class III enzyme, subunit B</fullName>
    </submittedName>
</protein>
<keyword evidence="1" id="KW-0560">Oxidoreductase</keyword>
<dbReference type="EMBL" id="BSXG01000020">
    <property type="protein sequence ID" value="GME25452.1"/>
    <property type="molecule type" value="Genomic_DNA"/>
</dbReference>
<evidence type="ECO:0000313" key="1">
    <source>
        <dbReference type="EMBL" id="GME25452.1"/>
    </source>
</evidence>
<comment type="caution">
    <text evidence="1">The sequence shown here is derived from an EMBL/GenBank/DDBJ whole genome shotgun (WGS) entry which is preliminary data.</text>
</comment>
<name>A0ACB5RYB6_9PEZI</name>
<accession>A0ACB5RYB6</accession>
<keyword evidence="1" id="KW-0223">Dioxygenase</keyword>
<reference evidence="1" key="1">
    <citation type="submission" date="2024-09" db="EMBL/GenBank/DDBJ databases">
        <title>Draft Genome Sequences of Neofusicoccum parvum.</title>
        <authorList>
            <person name="Ashida A."/>
            <person name="Camagna M."/>
            <person name="Tanaka A."/>
            <person name="Takemoto D."/>
        </authorList>
    </citation>
    <scope>NUCLEOTIDE SEQUENCE</scope>
    <source>
        <strain evidence="1">PPO83</strain>
    </source>
</reference>
<dbReference type="Proteomes" id="UP001165186">
    <property type="component" value="Unassembled WGS sequence"/>
</dbReference>
<organism evidence="1 2">
    <name type="scientific">Neofusicoccum parvum</name>
    <dbReference type="NCBI Taxonomy" id="310453"/>
    <lineage>
        <taxon>Eukaryota</taxon>
        <taxon>Fungi</taxon>
        <taxon>Dikarya</taxon>
        <taxon>Ascomycota</taxon>
        <taxon>Pezizomycotina</taxon>
        <taxon>Dothideomycetes</taxon>
        <taxon>Dothideomycetes incertae sedis</taxon>
        <taxon>Botryosphaeriales</taxon>
        <taxon>Botryosphaeriaceae</taxon>
        <taxon>Neofusicoccum</taxon>
    </lineage>
</organism>
<keyword evidence="2" id="KW-1185">Reference proteome</keyword>